<accession>A0AAW7ZGX5</accession>
<dbReference type="AlphaFoldDB" id="A0AAW7ZGX5"/>
<protein>
    <submittedName>
        <fullName evidence="3">Transposase</fullName>
    </submittedName>
</protein>
<keyword evidence="4" id="KW-1185">Reference proteome</keyword>
<keyword evidence="1" id="KW-0812">Transmembrane</keyword>
<dbReference type="SMART" id="SM01321">
    <property type="entry name" value="Y1_Tnp"/>
    <property type="match status" value="1"/>
</dbReference>
<dbReference type="Pfam" id="PF01797">
    <property type="entry name" value="Y1_Tnp"/>
    <property type="match status" value="1"/>
</dbReference>
<evidence type="ECO:0000313" key="4">
    <source>
        <dbReference type="Proteomes" id="UP001172911"/>
    </source>
</evidence>
<feature type="domain" description="Transposase IS200-like" evidence="2">
    <location>
        <begin position="9"/>
        <end position="123"/>
    </location>
</feature>
<evidence type="ECO:0000256" key="1">
    <source>
        <dbReference type="SAM" id="Phobius"/>
    </source>
</evidence>
<dbReference type="GO" id="GO:0003677">
    <property type="term" value="F:DNA binding"/>
    <property type="evidence" value="ECO:0007669"/>
    <property type="project" value="InterPro"/>
</dbReference>
<dbReference type="GO" id="GO:0004803">
    <property type="term" value="F:transposase activity"/>
    <property type="evidence" value="ECO:0007669"/>
    <property type="project" value="InterPro"/>
</dbReference>
<organism evidence="3 4">
    <name type="scientific">Desulforamulus aquiferis</name>
    <dbReference type="NCBI Taxonomy" id="1397668"/>
    <lineage>
        <taxon>Bacteria</taxon>
        <taxon>Bacillati</taxon>
        <taxon>Bacillota</taxon>
        <taxon>Clostridia</taxon>
        <taxon>Eubacteriales</taxon>
        <taxon>Peptococcaceae</taxon>
        <taxon>Desulforamulus</taxon>
    </lineage>
</organism>
<feature type="transmembrane region" description="Helical" evidence="1">
    <location>
        <begin position="49"/>
        <end position="72"/>
    </location>
</feature>
<dbReference type="InterPro" id="IPR002686">
    <property type="entry name" value="Transposase_17"/>
</dbReference>
<keyword evidence="1" id="KW-1133">Transmembrane helix</keyword>
<gene>
    <name evidence="3" type="ORF">P6N53_15550</name>
</gene>
<dbReference type="InterPro" id="IPR036515">
    <property type="entry name" value="Transposase_17_sf"/>
</dbReference>
<sequence>MGRRPRVEYSGAIYHVIQRGNNREYIFQRTEDKLFLLNELQKRKRLKEFLLFGYVLMGNHYHLILQTTGISLSKLMHLINSSYGRYYNKSRKRTGHIFNGRYKAIPIQNEQYLFAVLRYIHQNPVKAGICQRVQHYKWSSDIDYRDNQEGLVDINILLNMMSDNRAEAIKKYSAYVEQEDEEEYDEIDVLGDESFVLAIQPSKKSPTRKDLDQILRDTNLSSTDFEHLKRGSRRRDLIRYKVDYVREALLQGYTLKEIGENIGISATAVIKLTKR</sequence>
<reference evidence="3" key="2">
    <citation type="submission" date="2023-03" db="EMBL/GenBank/DDBJ databases">
        <authorList>
            <person name="Zhang Z."/>
        </authorList>
    </citation>
    <scope>NUCLEOTIDE SEQUENCE</scope>
    <source>
        <strain evidence="3">DSA</strain>
    </source>
</reference>
<proteinExistence type="predicted"/>
<evidence type="ECO:0000313" key="3">
    <source>
        <dbReference type="EMBL" id="MDO7788643.1"/>
    </source>
</evidence>
<dbReference type="PANTHER" id="PTHR34322">
    <property type="entry name" value="TRANSPOSASE, Y1_TNP DOMAIN-CONTAINING"/>
    <property type="match status" value="1"/>
</dbReference>
<comment type="caution">
    <text evidence="3">The sequence shown here is derived from an EMBL/GenBank/DDBJ whole genome shotgun (WGS) entry which is preliminary data.</text>
</comment>
<dbReference type="EMBL" id="JARPTC010000023">
    <property type="protein sequence ID" value="MDO7788643.1"/>
    <property type="molecule type" value="Genomic_DNA"/>
</dbReference>
<keyword evidence="1" id="KW-0472">Membrane</keyword>
<dbReference type="Gene3D" id="3.30.70.1290">
    <property type="entry name" value="Transposase IS200-like"/>
    <property type="match status" value="1"/>
</dbReference>
<reference evidence="3" key="1">
    <citation type="journal article" date="2023" name="J. Hazard. Mater.">
        <title>Anaerobic biodegradation of pyrene and benzo[a]pyrene by a new sulfate-reducing Desulforamulus aquiferis strain DSA.</title>
        <authorList>
            <person name="Zhang Z."/>
            <person name="Sun J."/>
            <person name="Gong X."/>
            <person name="Wang C."/>
            <person name="Wang H."/>
        </authorList>
    </citation>
    <scope>NUCLEOTIDE SEQUENCE</scope>
    <source>
        <strain evidence="3">DSA</strain>
    </source>
</reference>
<dbReference type="SUPFAM" id="SSF143422">
    <property type="entry name" value="Transposase IS200-like"/>
    <property type="match status" value="1"/>
</dbReference>
<dbReference type="PANTHER" id="PTHR34322:SF2">
    <property type="entry name" value="TRANSPOSASE IS200-LIKE DOMAIN-CONTAINING PROTEIN"/>
    <property type="match status" value="1"/>
</dbReference>
<name>A0AAW7ZGX5_9FIRM</name>
<dbReference type="GO" id="GO:0006313">
    <property type="term" value="P:DNA transposition"/>
    <property type="evidence" value="ECO:0007669"/>
    <property type="project" value="InterPro"/>
</dbReference>
<dbReference type="RefSeq" id="WP_304544764.1">
    <property type="nucleotide sequence ID" value="NZ_JARPTC010000023.1"/>
</dbReference>
<dbReference type="NCBIfam" id="NF047646">
    <property type="entry name" value="REP_Tyr_transpos"/>
    <property type="match status" value="1"/>
</dbReference>
<dbReference type="Proteomes" id="UP001172911">
    <property type="component" value="Unassembled WGS sequence"/>
</dbReference>
<evidence type="ECO:0000259" key="2">
    <source>
        <dbReference type="SMART" id="SM01321"/>
    </source>
</evidence>